<protein>
    <submittedName>
        <fullName evidence="2">Uncharacterized protein</fullName>
    </submittedName>
</protein>
<evidence type="ECO:0000313" key="3">
    <source>
        <dbReference type="Proteomes" id="UP000237631"/>
    </source>
</evidence>
<dbReference type="AlphaFoldDB" id="A0A2S6C0C7"/>
<feature type="region of interest" description="Disordered" evidence="1">
    <location>
        <begin position="79"/>
        <end position="130"/>
    </location>
</feature>
<dbReference type="EMBL" id="PNEN01001579">
    <property type="protein sequence ID" value="PPJ53182.1"/>
    <property type="molecule type" value="Genomic_DNA"/>
</dbReference>
<sequence>MFDVPNDARRMYRFSEAEGQEESIALSRFLNKKSWEKGDRRLYVEIHILPKYSSNWSITGSIIYQAPELRDRAGTLVNKAGAGVSGNGPKYDDENNQEGNEKEEEETEDEYEDEIVVAENEDEEEGQVED</sequence>
<comment type="caution">
    <text evidence="2">The sequence shown here is derived from an EMBL/GenBank/DDBJ whole genome shotgun (WGS) entry which is preliminary data.</text>
</comment>
<evidence type="ECO:0000313" key="2">
    <source>
        <dbReference type="EMBL" id="PPJ53182.1"/>
    </source>
</evidence>
<evidence type="ECO:0000256" key="1">
    <source>
        <dbReference type="SAM" id="MobiDB-lite"/>
    </source>
</evidence>
<keyword evidence="3" id="KW-1185">Reference proteome</keyword>
<accession>A0A2S6C0C7</accession>
<reference evidence="3" key="1">
    <citation type="journal article" date="2017" name="bioRxiv">
        <title>Conservation of a gene cluster reveals novel cercosporin biosynthetic mechanisms and extends production to the genus Colletotrichum.</title>
        <authorList>
            <person name="de Jonge R."/>
            <person name="Ebert M.K."/>
            <person name="Huitt-Roehl C.R."/>
            <person name="Pal P."/>
            <person name="Suttle J.C."/>
            <person name="Spanner R.E."/>
            <person name="Neubauer J.D."/>
            <person name="Jurick W.M.II."/>
            <person name="Stott K.A."/>
            <person name="Secor G.A."/>
            <person name="Thomma B.P.H.J."/>
            <person name="Van de Peer Y."/>
            <person name="Townsend C.A."/>
            <person name="Bolton M.D."/>
        </authorList>
    </citation>
    <scope>NUCLEOTIDE SEQUENCE [LARGE SCALE GENOMIC DNA]</scope>
    <source>
        <strain evidence="3">CBS538.71</strain>
    </source>
</reference>
<organism evidence="2 3">
    <name type="scientific">Cercospora berteroae</name>
    <dbReference type="NCBI Taxonomy" id="357750"/>
    <lineage>
        <taxon>Eukaryota</taxon>
        <taxon>Fungi</taxon>
        <taxon>Dikarya</taxon>
        <taxon>Ascomycota</taxon>
        <taxon>Pezizomycotina</taxon>
        <taxon>Dothideomycetes</taxon>
        <taxon>Dothideomycetidae</taxon>
        <taxon>Mycosphaerellales</taxon>
        <taxon>Mycosphaerellaceae</taxon>
        <taxon>Cercospora</taxon>
    </lineage>
</organism>
<feature type="compositionally biased region" description="Acidic residues" evidence="1">
    <location>
        <begin position="101"/>
        <end position="130"/>
    </location>
</feature>
<dbReference type="Proteomes" id="UP000237631">
    <property type="component" value="Unassembled WGS sequence"/>
</dbReference>
<gene>
    <name evidence="2" type="ORF">CBER1_11909</name>
</gene>
<name>A0A2S6C0C7_9PEZI</name>
<proteinExistence type="predicted"/>